<dbReference type="Proteomes" id="UP000830768">
    <property type="component" value="Chromosome 10"/>
</dbReference>
<protein>
    <submittedName>
        <fullName evidence="1">Uncharacterized protein</fullName>
    </submittedName>
</protein>
<evidence type="ECO:0000313" key="1">
    <source>
        <dbReference type="EMBL" id="UPL01340.1"/>
    </source>
</evidence>
<evidence type="ECO:0000313" key="2">
    <source>
        <dbReference type="Proteomes" id="UP000830768"/>
    </source>
</evidence>
<keyword evidence="2" id="KW-1185">Reference proteome</keyword>
<dbReference type="EMBL" id="CP090038">
    <property type="protein sequence ID" value="UPL01340.1"/>
    <property type="molecule type" value="Genomic_DNA"/>
</dbReference>
<proteinExistence type="predicted"/>
<sequence>MRARVSKESRLHGISWGYIAGARFTAYGVTKFAVRGICSDLIAPWFIPTPMTESQVEHLKGKIQFAKVDDVVDAALSAVDQRIRGRAIAVSSGGNVDLRDDPEGLDAGVEVGRVVSGLDKLIDAVPTMGT</sequence>
<reference evidence="1" key="1">
    <citation type="submission" date="2021-11" db="EMBL/GenBank/DDBJ databases">
        <title>Fusarium solani-melongenae Genome sequencing and assembly.</title>
        <authorList>
            <person name="Xie S."/>
            <person name="Huang L."/>
            <person name="Zhang X."/>
        </authorList>
    </citation>
    <scope>NUCLEOTIDE SEQUENCE</scope>
    <source>
        <strain evidence="1">CRI 24-3</strain>
    </source>
</reference>
<gene>
    <name evidence="1" type="ORF">LCI18_012274</name>
</gene>
<organism evidence="1 2">
    <name type="scientific">Fusarium solani subsp. cucurbitae</name>
    <name type="common">Neocosmosporum cucurbitae</name>
    <dbReference type="NCBI Taxonomy" id="2747967"/>
    <lineage>
        <taxon>Eukaryota</taxon>
        <taxon>Fungi</taxon>
        <taxon>Dikarya</taxon>
        <taxon>Ascomycota</taxon>
        <taxon>Pezizomycotina</taxon>
        <taxon>Sordariomycetes</taxon>
        <taxon>Hypocreomycetidae</taxon>
        <taxon>Hypocreales</taxon>
        <taxon>Nectriaceae</taxon>
        <taxon>Fusarium</taxon>
        <taxon>Fusarium solani species complex</taxon>
    </lineage>
</organism>
<accession>A0ACD3ZJ60</accession>
<name>A0ACD3ZJ60_FUSSC</name>